<dbReference type="InterPro" id="IPR036264">
    <property type="entry name" value="Bact_exopeptidase_dim_dom"/>
</dbReference>
<dbReference type="EMBL" id="HBGO01027359">
    <property type="protein sequence ID" value="CAD9350935.1"/>
    <property type="molecule type" value="Transcribed_RNA"/>
</dbReference>
<gene>
    <name evidence="3" type="ORF">OSIN01602_LOCUS15733</name>
</gene>
<accession>A0A7S1ZWB0</accession>
<dbReference type="Gene3D" id="3.40.630.10">
    <property type="entry name" value="Zn peptidases"/>
    <property type="match status" value="1"/>
</dbReference>
<keyword evidence="2" id="KW-0378">Hydrolase</keyword>
<name>A0A7S1ZWB0_TRICV</name>
<dbReference type="PANTHER" id="PTHR43808">
    <property type="entry name" value="ACETYLORNITHINE DEACETYLASE"/>
    <property type="match status" value="1"/>
</dbReference>
<keyword evidence="1" id="KW-0479">Metal-binding</keyword>
<dbReference type="AlphaFoldDB" id="A0A7S1ZWB0"/>
<evidence type="ECO:0000256" key="1">
    <source>
        <dbReference type="ARBA" id="ARBA00022723"/>
    </source>
</evidence>
<protein>
    <recommendedName>
        <fullName evidence="4">Peptidase M20 dimerisation domain-containing protein</fullName>
    </recommendedName>
</protein>
<dbReference type="PANTHER" id="PTHR43808:SF3">
    <property type="entry name" value="ACETYLORNITHINE DEACETYLASE"/>
    <property type="match status" value="1"/>
</dbReference>
<proteinExistence type="predicted"/>
<sequence>MKPTQIECARGGLNQIPPWTTVSGDVRLTPFYDPVDVMERVEGYVNDINANLGCLGTRGPCSKYTLEGDDVDVREGKLEITWNDDRESVRQMEGIACDLDSPGLAALVTATEEVKGSAKPYAITGSLPLVRSMQRVGFDVQITGFGLSKTYHADNEYVLLSDMRDAFRILMRVIEINDER</sequence>
<dbReference type="InterPro" id="IPR050072">
    <property type="entry name" value="Peptidase_M20A"/>
</dbReference>
<reference evidence="3" key="1">
    <citation type="submission" date="2021-01" db="EMBL/GenBank/DDBJ databases">
        <authorList>
            <person name="Corre E."/>
            <person name="Pelletier E."/>
            <person name="Niang G."/>
            <person name="Scheremetjew M."/>
            <person name="Finn R."/>
            <person name="Kale V."/>
            <person name="Holt S."/>
            <person name="Cochrane G."/>
            <person name="Meng A."/>
            <person name="Brown T."/>
            <person name="Cohen L."/>
        </authorList>
    </citation>
    <scope>NUCLEOTIDE SEQUENCE</scope>
    <source>
        <strain evidence="3">Grunow 1884</strain>
    </source>
</reference>
<dbReference type="GO" id="GO:0016787">
    <property type="term" value="F:hydrolase activity"/>
    <property type="evidence" value="ECO:0007669"/>
    <property type="project" value="UniProtKB-KW"/>
</dbReference>
<evidence type="ECO:0000313" key="3">
    <source>
        <dbReference type="EMBL" id="CAD9350935.1"/>
    </source>
</evidence>
<evidence type="ECO:0008006" key="4">
    <source>
        <dbReference type="Google" id="ProtNLM"/>
    </source>
</evidence>
<dbReference type="SUPFAM" id="SSF55031">
    <property type="entry name" value="Bacterial exopeptidase dimerisation domain"/>
    <property type="match status" value="1"/>
</dbReference>
<evidence type="ECO:0000256" key="2">
    <source>
        <dbReference type="ARBA" id="ARBA00022801"/>
    </source>
</evidence>
<dbReference type="SUPFAM" id="SSF53187">
    <property type="entry name" value="Zn-dependent exopeptidases"/>
    <property type="match status" value="1"/>
</dbReference>
<organism evidence="3">
    <name type="scientific">Trieres chinensis</name>
    <name type="common">Marine centric diatom</name>
    <name type="synonym">Odontella sinensis</name>
    <dbReference type="NCBI Taxonomy" id="1514140"/>
    <lineage>
        <taxon>Eukaryota</taxon>
        <taxon>Sar</taxon>
        <taxon>Stramenopiles</taxon>
        <taxon>Ochrophyta</taxon>
        <taxon>Bacillariophyta</taxon>
        <taxon>Mediophyceae</taxon>
        <taxon>Biddulphiophycidae</taxon>
        <taxon>Eupodiscales</taxon>
        <taxon>Parodontellaceae</taxon>
        <taxon>Trieres</taxon>
    </lineage>
</organism>